<dbReference type="GO" id="GO:0046872">
    <property type="term" value="F:metal ion binding"/>
    <property type="evidence" value="ECO:0007669"/>
    <property type="project" value="UniProtKB-KW"/>
</dbReference>
<keyword evidence="5" id="KW-0285">Flavoprotein</keyword>
<dbReference type="SMART" id="SM00904">
    <property type="entry name" value="Flavokinase"/>
    <property type="match status" value="1"/>
</dbReference>
<comment type="caution">
    <text evidence="18">The sequence shown here is derived from an EMBL/GenBank/DDBJ whole genome shotgun (WGS) entry which is preliminary data.</text>
</comment>
<dbReference type="UniPathway" id="UPA00276">
    <property type="reaction ID" value="UER00406"/>
</dbReference>
<evidence type="ECO:0000256" key="16">
    <source>
        <dbReference type="ARBA" id="ARBA00077632"/>
    </source>
</evidence>
<evidence type="ECO:0000256" key="4">
    <source>
        <dbReference type="ARBA" id="ARBA00017394"/>
    </source>
</evidence>
<evidence type="ECO:0000256" key="13">
    <source>
        <dbReference type="ARBA" id="ARBA00029789"/>
    </source>
</evidence>
<comment type="pathway">
    <text evidence="2">Cofactor biosynthesis; FMN biosynthesis; FMN from riboflavin (ATP route): step 1/1.</text>
</comment>
<evidence type="ECO:0000256" key="6">
    <source>
        <dbReference type="ARBA" id="ARBA00022643"/>
    </source>
</evidence>
<dbReference type="OrthoDB" id="276388at2759"/>
<gene>
    <name evidence="18" type="primary">RFK</name>
    <name evidence="18" type="ORF">AWC38_SpisGene5360</name>
</gene>
<dbReference type="GO" id="GO:0009398">
    <property type="term" value="P:FMN biosynthetic process"/>
    <property type="evidence" value="ECO:0007669"/>
    <property type="project" value="UniProtKB-UniPathway"/>
</dbReference>
<dbReference type="Proteomes" id="UP000225706">
    <property type="component" value="Unassembled WGS sequence"/>
</dbReference>
<dbReference type="Gene3D" id="2.40.30.30">
    <property type="entry name" value="Riboflavin kinase-like"/>
    <property type="match status" value="1"/>
</dbReference>
<keyword evidence="7" id="KW-0808">Transferase</keyword>
<keyword evidence="9" id="KW-0547">Nucleotide-binding</keyword>
<dbReference type="InterPro" id="IPR015865">
    <property type="entry name" value="Riboflavin_kinase_bac/euk"/>
</dbReference>
<feature type="domain" description="Riboflavin kinase" evidence="17">
    <location>
        <begin position="15"/>
        <end position="145"/>
    </location>
</feature>
<evidence type="ECO:0000256" key="2">
    <source>
        <dbReference type="ARBA" id="ARBA00005201"/>
    </source>
</evidence>
<dbReference type="AlphaFoldDB" id="A0A2B4SLA7"/>
<keyword evidence="19" id="KW-1185">Reference proteome</keyword>
<evidence type="ECO:0000256" key="15">
    <source>
        <dbReference type="ARBA" id="ARBA00054097"/>
    </source>
</evidence>
<evidence type="ECO:0000256" key="11">
    <source>
        <dbReference type="ARBA" id="ARBA00022833"/>
    </source>
</evidence>
<evidence type="ECO:0000256" key="3">
    <source>
        <dbReference type="ARBA" id="ARBA00012105"/>
    </source>
</evidence>
<evidence type="ECO:0000256" key="8">
    <source>
        <dbReference type="ARBA" id="ARBA00022723"/>
    </source>
</evidence>
<comment type="function">
    <text evidence="15">Catalyzes the phosphorylation of riboflavin (vitamin B2) to form flavin-mononucleotide (FMN), hence rate-limiting enzyme in the synthesis of FAD. Essential for TNF-induced reactive oxygen species (ROS) production. Through its interaction with both TNFRSF1A and CYBA, physically and functionally couples TNFRSF1A to NADPH oxidase. TNF-activation of RFK may enhance the incorporation of FAD in NADPH oxidase, a critical step for the assembly and activation of NADPH oxidase.</text>
</comment>
<dbReference type="PANTHER" id="PTHR22749">
    <property type="entry name" value="RIBOFLAVIN KINASE/FMN ADENYLYLTRANSFERASE"/>
    <property type="match status" value="1"/>
</dbReference>
<evidence type="ECO:0000256" key="14">
    <source>
        <dbReference type="ARBA" id="ARBA00050912"/>
    </source>
</evidence>
<sequence length="165" mass="18501">MVLTRQGRPGSNSVLPVLPLFLRAAVVKGTRRGGKELGIPTANFPTSVVDNLPETISTGIYYGWASVDRGPVYKMVMSIGWNPFYNNTKKSMETHIIHTFEDDFYGSELSVVILGFIRPERNYPSLESLIEAIHADIKEAEQVLEKTENKEFASHSFFIKTDDCT</sequence>
<comment type="cofactor">
    <cofactor evidence="1">
        <name>Zn(2+)</name>
        <dbReference type="ChEBI" id="CHEBI:29105"/>
    </cofactor>
</comment>
<evidence type="ECO:0000256" key="1">
    <source>
        <dbReference type="ARBA" id="ARBA00001947"/>
    </source>
</evidence>
<evidence type="ECO:0000256" key="7">
    <source>
        <dbReference type="ARBA" id="ARBA00022679"/>
    </source>
</evidence>
<comment type="catalytic activity">
    <reaction evidence="14">
        <text>riboflavin + ATP = FMN + ADP + H(+)</text>
        <dbReference type="Rhea" id="RHEA:14357"/>
        <dbReference type="ChEBI" id="CHEBI:15378"/>
        <dbReference type="ChEBI" id="CHEBI:30616"/>
        <dbReference type="ChEBI" id="CHEBI:57986"/>
        <dbReference type="ChEBI" id="CHEBI:58210"/>
        <dbReference type="ChEBI" id="CHEBI:456216"/>
        <dbReference type="EC" id="2.7.1.26"/>
    </reaction>
    <physiologicalReaction direction="left-to-right" evidence="14">
        <dbReference type="Rhea" id="RHEA:14358"/>
    </physiologicalReaction>
</comment>
<keyword evidence="6" id="KW-0288">FMN</keyword>
<dbReference type="SUPFAM" id="SSF82114">
    <property type="entry name" value="Riboflavin kinase-like"/>
    <property type="match status" value="1"/>
</dbReference>
<dbReference type="GO" id="GO:0008531">
    <property type="term" value="F:riboflavin kinase activity"/>
    <property type="evidence" value="ECO:0007669"/>
    <property type="project" value="UniProtKB-EC"/>
</dbReference>
<proteinExistence type="predicted"/>
<organism evidence="18 19">
    <name type="scientific">Stylophora pistillata</name>
    <name type="common">Smooth cauliflower coral</name>
    <dbReference type="NCBI Taxonomy" id="50429"/>
    <lineage>
        <taxon>Eukaryota</taxon>
        <taxon>Metazoa</taxon>
        <taxon>Cnidaria</taxon>
        <taxon>Anthozoa</taxon>
        <taxon>Hexacorallia</taxon>
        <taxon>Scleractinia</taxon>
        <taxon>Astrocoeniina</taxon>
        <taxon>Pocilloporidae</taxon>
        <taxon>Stylophora</taxon>
    </lineage>
</organism>
<dbReference type="InterPro" id="IPR023468">
    <property type="entry name" value="Riboflavin_kinase"/>
</dbReference>
<dbReference type="FunFam" id="2.40.30.30:FF:000002">
    <property type="entry name" value="Riboflavin kinase, putative"/>
    <property type="match status" value="1"/>
</dbReference>
<evidence type="ECO:0000313" key="19">
    <source>
        <dbReference type="Proteomes" id="UP000225706"/>
    </source>
</evidence>
<dbReference type="Pfam" id="PF01687">
    <property type="entry name" value="Flavokinase"/>
    <property type="match status" value="1"/>
</dbReference>
<dbReference type="GO" id="GO:0005524">
    <property type="term" value="F:ATP binding"/>
    <property type="evidence" value="ECO:0007669"/>
    <property type="project" value="UniProtKB-KW"/>
</dbReference>
<keyword evidence="11" id="KW-0862">Zinc</keyword>
<name>A0A2B4SLA7_STYPI</name>
<evidence type="ECO:0000256" key="9">
    <source>
        <dbReference type="ARBA" id="ARBA00022741"/>
    </source>
</evidence>
<dbReference type="PANTHER" id="PTHR22749:SF6">
    <property type="entry name" value="RIBOFLAVIN KINASE"/>
    <property type="match status" value="1"/>
</dbReference>
<dbReference type="InterPro" id="IPR023465">
    <property type="entry name" value="Riboflavin_kinase_dom_sf"/>
</dbReference>
<keyword evidence="10 18" id="KW-0418">Kinase</keyword>
<dbReference type="STRING" id="50429.A0A2B4SLA7"/>
<reference evidence="19" key="1">
    <citation type="journal article" date="2017" name="bioRxiv">
        <title>Comparative analysis of the genomes of Stylophora pistillata and Acropora digitifera provides evidence for extensive differences between species of corals.</title>
        <authorList>
            <person name="Voolstra C.R."/>
            <person name="Li Y."/>
            <person name="Liew Y.J."/>
            <person name="Baumgarten S."/>
            <person name="Zoccola D."/>
            <person name="Flot J.-F."/>
            <person name="Tambutte S."/>
            <person name="Allemand D."/>
            <person name="Aranda M."/>
        </authorList>
    </citation>
    <scope>NUCLEOTIDE SEQUENCE [LARGE SCALE GENOMIC DNA]</scope>
</reference>
<keyword evidence="12" id="KW-0067">ATP-binding</keyword>
<dbReference type="EC" id="2.7.1.26" evidence="3"/>
<protein>
    <recommendedName>
        <fullName evidence="4">Riboflavin kinase</fullName>
        <ecNumber evidence="3">2.7.1.26</ecNumber>
    </recommendedName>
    <alternativeName>
        <fullName evidence="16">ATP:riboflavin 5'-phosphotransferase</fullName>
    </alternativeName>
    <alternativeName>
        <fullName evidence="13">Flavokinase</fullName>
    </alternativeName>
</protein>
<evidence type="ECO:0000313" key="18">
    <source>
        <dbReference type="EMBL" id="PFX29899.1"/>
    </source>
</evidence>
<evidence type="ECO:0000256" key="12">
    <source>
        <dbReference type="ARBA" id="ARBA00022840"/>
    </source>
</evidence>
<dbReference type="GO" id="GO:0005739">
    <property type="term" value="C:mitochondrion"/>
    <property type="evidence" value="ECO:0007669"/>
    <property type="project" value="TreeGrafter"/>
</dbReference>
<dbReference type="EMBL" id="LSMT01000059">
    <property type="protein sequence ID" value="PFX29899.1"/>
    <property type="molecule type" value="Genomic_DNA"/>
</dbReference>
<evidence type="ECO:0000256" key="5">
    <source>
        <dbReference type="ARBA" id="ARBA00022630"/>
    </source>
</evidence>
<keyword evidence="8" id="KW-0479">Metal-binding</keyword>
<evidence type="ECO:0000259" key="17">
    <source>
        <dbReference type="SMART" id="SM00904"/>
    </source>
</evidence>
<dbReference type="GO" id="GO:0009231">
    <property type="term" value="P:riboflavin biosynthetic process"/>
    <property type="evidence" value="ECO:0007669"/>
    <property type="project" value="InterPro"/>
</dbReference>
<evidence type="ECO:0000256" key="10">
    <source>
        <dbReference type="ARBA" id="ARBA00022777"/>
    </source>
</evidence>
<accession>A0A2B4SLA7</accession>